<evidence type="ECO:0000259" key="2">
    <source>
        <dbReference type="Pfam" id="PF03108"/>
    </source>
</evidence>
<evidence type="ECO:0008006" key="6">
    <source>
        <dbReference type="Google" id="ProtNLM"/>
    </source>
</evidence>
<dbReference type="Pfam" id="PF03108">
    <property type="entry name" value="DBD_Tnp_Mut"/>
    <property type="match status" value="1"/>
</dbReference>
<organism evidence="4 5">
    <name type="scientific">Buddleja alternifolia</name>
    <dbReference type="NCBI Taxonomy" id="168488"/>
    <lineage>
        <taxon>Eukaryota</taxon>
        <taxon>Viridiplantae</taxon>
        <taxon>Streptophyta</taxon>
        <taxon>Embryophyta</taxon>
        <taxon>Tracheophyta</taxon>
        <taxon>Spermatophyta</taxon>
        <taxon>Magnoliopsida</taxon>
        <taxon>eudicotyledons</taxon>
        <taxon>Gunneridae</taxon>
        <taxon>Pentapetalae</taxon>
        <taxon>asterids</taxon>
        <taxon>lamiids</taxon>
        <taxon>Lamiales</taxon>
        <taxon>Scrophulariaceae</taxon>
        <taxon>Buddlejeae</taxon>
        <taxon>Buddleja</taxon>
    </lineage>
</organism>
<proteinExistence type="predicted"/>
<keyword evidence="5" id="KW-1185">Reference proteome</keyword>
<feature type="region of interest" description="Disordered" evidence="1">
    <location>
        <begin position="625"/>
        <end position="727"/>
    </location>
</feature>
<feature type="compositionally biased region" description="Basic residues" evidence="1">
    <location>
        <begin position="678"/>
        <end position="687"/>
    </location>
</feature>
<evidence type="ECO:0000256" key="1">
    <source>
        <dbReference type="SAM" id="MobiDB-lite"/>
    </source>
</evidence>
<dbReference type="PANTHER" id="PTHR31973:SF191">
    <property type="entry name" value="OS05G0489400 PROTEIN"/>
    <property type="match status" value="1"/>
</dbReference>
<evidence type="ECO:0000313" key="5">
    <source>
        <dbReference type="Proteomes" id="UP000826271"/>
    </source>
</evidence>
<dbReference type="EMBL" id="WHWC01000008">
    <property type="protein sequence ID" value="KAG8377755.1"/>
    <property type="molecule type" value="Genomic_DNA"/>
</dbReference>
<dbReference type="Proteomes" id="UP000826271">
    <property type="component" value="Unassembled WGS sequence"/>
</dbReference>
<reference evidence="4" key="1">
    <citation type="submission" date="2019-10" db="EMBL/GenBank/DDBJ databases">
        <authorList>
            <person name="Zhang R."/>
            <person name="Pan Y."/>
            <person name="Wang J."/>
            <person name="Ma R."/>
            <person name="Yu S."/>
        </authorList>
    </citation>
    <scope>NUCLEOTIDE SEQUENCE</scope>
    <source>
        <strain evidence="4">LA-IB0</strain>
        <tissue evidence="4">Leaf</tissue>
    </source>
</reference>
<protein>
    <recommendedName>
        <fullName evidence="6">Transposase</fullName>
    </recommendedName>
</protein>
<dbReference type="Pfam" id="PF10551">
    <property type="entry name" value="MULE"/>
    <property type="match status" value="1"/>
</dbReference>
<feature type="compositionally biased region" description="Polar residues" evidence="1">
    <location>
        <begin position="627"/>
        <end position="648"/>
    </location>
</feature>
<sequence>MWVKPTAMENGGGRKLLVKFWLWSRSSSDSWCFSDTEAGGVNDSDNEIEGGNEVGGEGANKAGGERDSAAVASEDDFDSELDFDEEKGPNFYVFNHSTIFNPSFVIGMLFSNRKEFRMSVNSHAIVTKRNLKTTKNDNRRIYARCMGDGCDWRINALRLGGENGESTFQIRQYNPKHKCARSYEIKNCTFGWMSRKYTIKFILDPKRNVKGFINDVIEEIGFSISQFQAYRAKSLALKAIEGNAEEQYTKLWNYAQEMRRLNPGSTVIMQMTEVDGQGMGRKFDKFYVGLNGLRKGFMSGCRPILGVDGCHLKGPHGGILLTCVFVDPNNCLYPIAYAVVTGETKNSWEWFLRLLKEDLNIEMDDTITFVNDKQKGLLLAFDNVFLGSDNRFCVRHLHGNLKRAGFRGLAYKVTLWNATKATTVPEFDIRMQKLGEIDLKDLEWFNDKPPSQWSRSHFKTFPKCDMLLNNVCETFNFNILDAREKLVLTMLEWIRKIVDKNMDNTIDCIPIKSDDLHYEIGCYSNNGQSAICCQKLDPEDFVHISYTVETYLKVYDHSILPVNGPRLWAKTGFIPPMPPNFGSFCGGKGHNQKGCDVRKRVERDEDIAVVLAEIFERAANAIGMRESGTSSLSRQERGTTGTSSQSHKLTARKRKMGSQKEKGKVAAEVSNSTLRTTQKQKKNKRGKTGVPSAEVSQPRGPNPAPSDVRMSAPIMTPPPTPRVNIRALSPSSYMPGVVLSQASQTSTVASAIQSTKEKSKKAGKKPPWKI</sequence>
<gene>
    <name evidence="4" type="ORF">BUALT_Bualt08G0066000</name>
</gene>
<feature type="region of interest" description="Disordered" evidence="1">
    <location>
        <begin position="743"/>
        <end position="770"/>
    </location>
</feature>
<comment type="caution">
    <text evidence="4">The sequence shown here is derived from an EMBL/GenBank/DDBJ whole genome shotgun (WGS) entry which is preliminary data.</text>
</comment>
<evidence type="ECO:0000259" key="3">
    <source>
        <dbReference type="Pfam" id="PF10551"/>
    </source>
</evidence>
<feature type="compositionally biased region" description="Low complexity" evidence="1">
    <location>
        <begin position="743"/>
        <end position="754"/>
    </location>
</feature>
<feature type="compositionally biased region" description="Basic residues" evidence="1">
    <location>
        <begin position="758"/>
        <end position="770"/>
    </location>
</feature>
<feature type="domain" description="Transposase MuDR plant" evidence="2">
    <location>
        <begin position="104"/>
        <end position="161"/>
    </location>
</feature>
<name>A0AAV6XF44_9LAMI</name>
<accession>A0AAV6XF44</accession>
<dbReference type="InterPro" id="IPR018289">
    <property type="entry name" value="MULE_transposase_dom"/>
</dbReference>
<dbReference type="PANTHER" id="PTHR31973">
    <property type="entry name" value="POLYPROTEIN, PUTATIVE-RELATED"/>
    <property type="match status" value="1"/>
</dbReference>
<dbReference type="InterPro" id="IPR004332">
    <property type="entry name" value="Transposase_MuDR"/>
</dbReference>
<dbReference type="AlphaFoldDB" id="A0AAV6XF44"/>
<feature type="region of interest" description="Disordered" evidence="1">
    <location>
        <begin position="36"/>
        <end position="71"/>
    </location>
</feature>
<feature type="domain" description="MULE transposase" evidence="3">
    <location>
        <begin position="305"/>
        <end position="398"/>
    </location>
</feature>
<evidence type="ECO:0000313" key="4">
    <source>
        <dbReference type="EMBL" id="KAG8377755.1"/>
    </source>
</evidence>